<comment type="caution">
    <text evidence="2">The sequence shown here is derived from an EMBL/GenBank/DDBJ whole genome shotgun (WGS) entry which is preliminary data.</text>
</comment>
<evidence type="ECO:0000313" key="4">
    <source>
        <dbReference type="Proteomes" id="UP000194857"/>
    </source>
</evidence>
<dbReference type="KEGG" id="paeb:NCGM1900_2657"/>
<feature type="region of interest" description="Disordered" evidence="1">
    <location>
        <begin position="1"/>
        <end position="36"/>
    </location>
</feature>
<gene>
    <name evidence="2" type="ORF">CAZ10_19435</name>
    <name evidence="3" type="ORF">IPC1295_18620</name>
</gene>
<reference evidence="2" key="2">
    <citation type="submission" date="2017-05" db="EMBL/GenBank/DDBJ databases">
        <authorList>
            <person name="Song R."/>
            <person name="Chenine A.L."/>
            <person name="Ruprecht R.M."/>
        </authorList>
    </citation>
    <scope>NUCLEOTIDE SEQUENCE [LARGE SCALE GENOMIC DNA]</scope>
    <source>
        <strain evidence="2">S567_C10_BS</strain>
    </source>
</reference>
<dbReference type="EMBL" id="NSNE01000011">
    <property type="protein sequence ID" value="RPM12778.1"/>
    <property type="molecule type" value="Genomic_DNA"/>
</dbReference>
<dbReference type="Proteomes" id="UP000194857">
    <property type="component" value="Unassembled WGS sequence"/>
</dbReference>
<name>A0A241XN09_PSEAI</name>
<reference evidence="3 5" key="4">
    <citation type="submission" date="2019-01" db="EMBL/GenBank/DDBJ databases">
        <title>The Pseudomonas aeruginosa pan-genome provides new insights on its population structure, horizontal gene transfer and pathogenicity.</title>
        <authorList>
            <person name="Freschi L."/>
            <person name="Vincent A.T."/>
            <person name="Jeukens J."/>
            <person name="Emond-Rheault J.-G."/>
            <person name="Kukavica-Ibrulj I."/>
            <person name="Dupont M.-J."/>
            <person name="Charette S.J."/>
            <person name="Boyle B."/>
            <person name="Levesque R.C."/>
        </authorList>
    </citation>
    <scope>NUCLEOTIDE SEQUENCE [LARGE SCALE GENOMIC DNA]</scope>
    <source>
        <strain evidence="3 5">PA-W36</strain>
    </source>
</reference>
<organism evidence="2 4">
    <name type="scientific">Pseudomonas aeruginosa</name>
    <dbReference type="NCBI Taxonomy" id="287"/>
    <lineage>
        <taxon>Bacteria</taxon>
        <taxon>Pseudomonadati</taxon>
        <taxon>Pseudomonadota</taxon>
        <taxon>Gammaproteobacteria</taxon>
        <taxon>Pseudomonadales</taxon>
        <taxon>Pseudomonadaceae</taxon>
        <taxon>Pseudomonas</taxon>
    </lineage>
</organism>
<sequence length="54" mass="5670">MLREVGHTGLRKRALDGAKEGNVNPIHRPVSGPFGTGADPQVRACAGCFQRAAV</sequence>
<evidence type="ECO:0000313" key="2">
    <source>
        <dbReference type="EMBL" id="OTI59681.1"/>
    </source>
</evidence>
<dbReference type="Proteomes" id="UP000284767">
    <property type="component" value="Unassembled WGS sequence"/>
</dbReference>
<reference evidence="4" key="1">
    <citation type="submission" date="2017-05" db="EMBL/GenBank/DDBJ databases">
        <authorList>
            <person name="Giani T."/>
            <person name="Arena F."/>
            <person name="Pollini S."/>
            <person name="Di Pilato V."/>
            <person name="D'Andrea M.M."/>
            <person name="Henrici De Angelis L."/>
            <person name="Bassetti M."/>
            <person name="Rossolini G.M."/>
        </authorList>
    </citation>
    <scope>NUCLEOTIDE SEQUENCE [LARGE SCALE GENOMIC DNA]</scope>
    <source>
        <strain evidence="4">S567_C10_BS</strain>
    </source>
</reference>
<evidence type="ECO:0000313" key="5">
    <source>
        <dbReference type="Proteomes" id="UP000284767"/>
    </source>
</evidence>
<protein>
    <submittedName>
        <fullName evidence="2">TolB-like translocation protein</fullName>
    </submittedName>
</protein>
<dbReference type="AlphaFoldDB" id="A0A241XN09"/>
<proteinExistence type="predicted"/>
<evidence type="ECO:0000313" key="3">
    <source>
        <dbReference type="EMBL" id="RPM12778.1"/>
    </source>
</evidence>
<accession>A0A241XN09</accession>
<reference evidence="3 5" key="3">
    <citation type="submission" date="2017-08" db="EMBL/GenBank/DDBJ databases">
        <authorList>
            <person name="Feschi L."/>
            <person name="Jeukens J."/>
            <person name="Emond-Rheault J.-G."/>
            <person name="Kukavica-Ibrulj I."/>
            <person name="Boyle B."/>
            <person name="Levesque R.C."/>
        </authorList>
    </citation>
    <scope>NUCLEOTIDE SEQUENCE [LARGE SCALE GENOMIC DNA]</scope>
    <source>
        <strain evidence="3 5">PA-W36</strain>
    </source>
</reference>
<dbReference type="EMBL" id="NFFZ01000010">
    <property type="protein sequence ID" value="OTI59681.1"/>
    <property type="molecule type" value="Genomic_DNA"/>
</dbReference>
<evidence type="ECO:0000256" key="1">
    <source>
        <dbReference type="SAM" id="MobiDB-lite"/>
    </source>
</evidence>